<dbReference type="InterPro" id="IPR046342">
    <property type="entry name" value="CBS_dom_sf"/>
</dbReference>
<dbReference type="Gene3D" id="1.10.3080.10">
    <property type="entry name" value="Clc chloride channel"/>
    <property type="match status" value="1"/>
</dbReference>
<keyword evidence="12" id="KW-1185">Reference proteome</keyword>
<keyword evidence="6" id="KW-0406">Ion transport</keyword>
<dbReference type="FunFam" id="3.10.580.10:FF:000032">
    <property type="entry name" value="Chloride channel protein"/>
    <property type="match status" value="1"/>
</dbReference>
<keyword evidence="2" id="KW-0813">Transport</keyword>
<name>A0A9D4PZT7_RHISA</name>
<feature type="compositionally biased region" description="Basic and acidic residues" evidence="9">
    <location>
        <begin position="303"/>
        <end position="324"/>
    </location>
</feature>
<dbReference type="FunFam" id="1.10.3080.10:FF:000033">
    <property type="entry name" value="Chloride channel, voltage-sensitive 1"/>
    <property type="match status" value="1"/>
</dbReference>
<dbReference type="Gene3D" id="3.10.580.10">
    <property type="entry name" value="CBS-domain"/>
    <property type="match status" value="2"/>
</dbReference>
<reference evidence="11" key="1">
    <citation type="journal article" date="2020" name="Cell">
        <title>Large-Scale Comparative Analyses of Tick Genomes Elucidate Their Genetic Diversity and Vector Capacities.</title>
        <authorList>
            <consortium name="Tick Genome and Microbiome Consortium (TIGMIC)"/>
            <person name="Jia N."/>
            <person name="Wang J."/>
            <person name="Shi W."/>
            <person name="Du L."/>
            <person name="Sun Y."/>
            <person name="Zhan W."/>
            <person name="Jiang J.F."/>
            <person name="Wang Q."/>
            <person name="Zhang B."/>
            <person name="Ji P."/>
            <person name="Bell-Sakyi L."/>
            <person name="Cui X.M."/>
            <person name="Yuan T.T."/>
            <person name="Jiang B.G."/>
            <person name="Yang W.F."/>
            <person name="Lam T.T."/>
            <person name="Chang Q.C."/>
            <person name="Ding S.J."/>
            <person name="Wang X.J."/>
            <person name="Zhu J.G."/>
            <person name="Ruan X.D."/>
            <person name="Zhao L."/>
            <person name="Wei J.T."/>
            <person name="Ye R.Z."/>
            <person name="Que T.C."/>
            <person name="Du C.H."/>
            <person name="Zhou Y.H."/>
            <person name="Cheng J.X."/>
            <person name="Dai P.F."/>
            <person name="Guo W.B."/>
            <person name="Han X.H."/>
            <person name="Huang E.J."/>
            <person name="Li L.F."/>
            <person name="Wei W."/>
            <person name="Gao Y.C."/>
            <person name="Liu J.Z."/>
            <person name="Shao H.Z."/>
            <person name="Wang X."/>
            <person name="Wang C.C."/>
            <person name="Yang T.C."/>
            <person name="Huo Q.B."/>
            <person name="Li W."/>
            <person name="Chen H.Y."/>
            <person name="Chen S.E."/>
            <person name="Zhou L.G."/>
            <person name="Ni X.B."/>
            <person name="Tian J.H."/>
            <person name="Sheng Y."/>
            <person name="Liu T."/>
            <person name="Pan Y.S."/>
            <person name="Xia L.Y."/>
            <person name="Li J."/>
            <person name="Zhao F."/>
            <person name="Cao W.C."/>
        </authorList>
    </citation>
    <scope>NUCLEOTIDE SEQUENCE</scope>
    <source>
        <strain evidence="11">Rsan-2018</strain>
    </source>
</reference>
<evidence type="ECO:0000256" key="1">
    <source>
        <dbReference type="ARBA" id="ARBA00004141"/>
    </source>
</evidence>
<feature type="transmembrane region" description="Helical" evidence="10">
    <location>
        <begin position="38"/>
        <end position="57"/>
    </location>
</feature>
<evidence type="ECO:0000256" key="7">
    <source>
        <dbReference type="ARBA" id="ARBA00023136"/>
    </source>
</evidence>
<feature type="compositionally biased region" description="Basic and acidic residues" evidence="9">
    <location>
        <begin position="541"/>
        <end position="550"/>
    </location>
</feature>
<dbReference type="SUPFAM" id="SSF54631">
    <property type="entry name" value="CBS-domain pair"/>
    <property type="match status" value="1"/>
</dbReference>
<dbReference type="EMBL" id="JABSTV010001249">
    <property type="protein sequence ID" value="KAH7961907.1"/>
    <property type="molecule type" value="Genomic_DNA"/>
</dbReference>
<dbReference type="SUPFAM" id="SSF81340">
    <property type="entry name" value="Clc chloride channel"/>
    <property type="match status" value="1"/>
</dbReference>
<evidence type="ECO:0008006" key="13">
    <source>
        <dbReference type="Google" id="ProtNLM"/>
    </source>
</evidence>
<dbReference type="VEuPathDB" id="VectorBase:RSAN_035046"/>
<organism evidence="11 12">
    <name type="scientific">Rhipicephalus sanguineus</name>
    <name type="common">Brown dog tick</name>
    <name type="synonym">Ixodes sanguineus</name>
    <dbReference type="NCBI Taxonomy" id="34632"/>
    <lineage>
        <taxon>Eukaryota</taxon>
        <taxon>Metazoa</taxon>
        <taxon>Ecdysozoa</taxon>
        <taxon>Arthropoda</taxon>
        <taxon>Chelicerata</taxon>
        <taxon>Arachnida</taxon>
        <taxon>Acari</taxon>
        <taxon>Parasitiformes</taxon>
        <taxon>Ixodida</taxon>
        <taxon>Ixodoidea</taxon>
        <taxon>Ixodidae</taxon>
        <taxon>Rhipicephalinae</taxon>
        <taxon>Rhipicephalus</taxon>
        <taxon>Rhipicephalus</taxon>
    </lineage>
</organism>
<feature type="compositionally biased region" description="Pro residues" evidence="9">
    <location>
        <begin position="339"/>
        <end position="350"/>
    </location>
</feature>
<evidence type="ECO:0000256" key="10">
    <source>
        <dbReference type="SAM" id="Phobius"/>
    </source>
</evidence>
<comment type="caution">
    <text evidence="11">The sequence shown here is derived from an EMBL/GenBank/DDBJ whole genome shotgun (WGS) entry which is preliminary data.</text>
</comment>
<protein>
    <recommendedName>
        <fullName evidence="13">Chloride channel protein</fullName>
    </recommendedName>
</protein>
<dbReference type="GO" id="GO:0005886">
    <property type="term" value="C:plasma membrane"/>
    <property type="evidence" value="ECO:0007669"/>
    <property type="project" value="TreeGrafter"/>
</dbReference>
<dbReference type="AlphaFoldDB" id="A0A9D4PZT7"/>
<keyword evidence="3 10" id="KW-0812">Transmembrane</keyword>
<dbReference type="InterPro" id="IPR014743">
    <property type="entry name" value="Cl-channel_core"/>
</dbReference>
<dbReference type="Proteomes" id="UP000821837">
    <property type="component" value="Chromosome 3"/>
</dbReference>
<dbReference type="PRINTS" id="PR00762">
    <property type="entry name" value="CLCHANNEL"/>
</dbReference>
<evidence type="ECO:0000256" key="8">
    <source>
        <dbReference type="ARBA" id="ARBA00023214"/>
    </source>
</evidence>
<gene>
    <name evidence="11" type="ORF">HPB52_013251</name>
</gene>
<dbReference type="InterPro" id="IPR050970">
    <property type="entry name" value="Cl_channel_volt-gated"/>
</dbReference>
<accession>A0A9D4PZT7</accession>
<evidence type="ECO:0000256" key="9">
    <source>
        <dbReference type="SAM" id="MobiDB-lite"/>
    </source>
</evidence>
<comment type="subcellular location">
    <subcellularLocation>
        <location evidence="1">Membrane</location>
        <topology evidence="1">Multi-pass membrane protein</topology>
    </subcellularLocation>
</comment>
<reference evidence="11" key="2">
    <citation type="submission" date="2021-09" db="EMBL/GenBank/DDBJ databases">
        <authorList>
            <person name="Jia N."/>
            <person name="Wang J."/>
            <person name="Shi W."/>
            <person name="Du L."/>
            <person name="Sun Y."/>
            <person name="Zhan W."/>
            <person name="Jiang J."/>
            <person name="Wang Q."/>
            <person name="Zhang B."/>
            <person name="Ji P."/>
            <person name="Sakyi L.B."/>
            <person name="Cui X."/>
            <person name="Yuan T."/>
            <person name="Jiang B."/>
            <person name="Yang W."/>
            <person name="Lam T.T.-Y."/>
            <person name="Chang Q."/>
            <person name="Ding S."/>
            <person name="Wang X."/>
            <person name="Zhu J."/>
            <person name="Ruan X."/>
            <person name="Zhao L."/>
            <person name="Wei J."/>
            <person name="Que T."/>
            <person name="Du C."/>
            <person name="Cheng J."/>
            <person name="Dai P."/>
            <person name="Han X."/>
            <person name="Huang E."/>
            <person name="Gao Y."/>
            <person name="Liu J."/>
            <person name="Shao H."/>
            <person name="Ye R."/>
            <person name="Li L."/>
            <person name="Wei W."/>
            <person name="Wang X."/>
            <person name="Wang C."/>
            <person name="Huo Q."/>
            <person name="Li W."/>
            <person name="Guo W."/>
            <person name="Chen H."/>
            <person name="Chen S."/>
            <person name="Zhou L."/>
            <person name="Zhou L."/>
            <person name="Ni X."/>
            <person name="Tian J."/>
            <person name="Zhou Y."/>
            <person name="Sheng Y."/>
            <person name="Liu T."/>
            <person name="Pan Y."/>
            <person name="Xia L."/>
            <person name="Li J."/>
            <person name="Zhao F."/>
            <person name="Cao W."/>
        </authorList>
    </citation>
    <scope>NUCLEOTIDE SEQUENCE</scope>
    <source>
        <strain evidence="11">Rsan-2018</strain>
        <tissue evidence="11">Larvae</tissue>
    </source>
</reference>
<dbReference type="InterPro" id="IPR001807">
    <property type="entry name" value="ClC"/>
</dbReference>
<evidence type="ECO:0000256" key="6">
    <source>
        <dbReference type="ARBA" id="ARBA00023065"/>
    </source>
</evidence>
<dbReference type="GO" id="GO:0005247">
    <property type="term" value="F:voltage-gated chloride channel activity"/>
    <property type="evidence" value="ECO:0007669"/>
    <property type="project" value="TreeGrafter"/>
</dbReference>
<keyword evidence="5 10" id="KW-1133">Transmembrane helix</keyword>
<dbReference type="PANTHER" id="PTHR45720:SF10">
    <property type="entry name" value="CHLORIDE CHANNEL PROTEIN 2"/>
    <property type="match status" value="1"/>
</dbReference>
<dbReference type="PANTHER" id="PTHR45720">
    <property type="entry name" value="CHLORIDE CHANNEL PROTEIN 2"/>
    <property type="match status" value="1"/>
</dbReference>
<dbReference type="Pfam" id="PF00654">
    <property type="entry name" value="Voltage_CLC"/>
    <property type="match status" value="1"/>
</dbReference>
<keyword evidence="4" id="KW-0677">Repeat</keyword>
<evidence type="ECO:0000256" key="4">
    <source>
        <dbReference type="ARBA" id="ARBA00022737"/>
    </source>
</evidence>
<evidence type="ECO:0000256" key="2">
    <source>
        <dbReference type="ARBA" id="ARBA00022448"/>
    </source>
</evidence>
<evidence type="ECO:0000256" key="3">
    <source>
        <dbReference type="ARBA" id="ARBA00022692"/>
    </source>
</evidence>
<keyword evidence="7 10" id="KW-0472">Membrane</keyword>
<feature type="region of interest" description="Disordered" evidence="9">
    <location>
        <begin position="303"/>
        <end position="358"/>
    </location>
</feature>
<evidence type="ECO:0000313" key="11">
    <source>
        <dbReference type="EMBL" id="KAH7961907.1"/>
    </source>
</evidence>
<feature type="transmembrane region" description="Helical" evidence="10">
    <location>
        <begin position="109"/>
        <end position="135"/>
    </location>
</feature>
<keyword evidence="8" id="KW-0868">Chloride</keyword>
<evidence type="ECO:0000256" key="5">
    <source>
        <dbReference type="ARBA" id="ARBA00022989"/>
    </source>
</evidence>
<sequence length="550" mass="60630">MGAACGVLGATFVYMHKRVVLFNRKHKRMSAFLQRNRFLYPLIITVFISSATFPEGLGQFMAAELTTHEAVHDLFSNFTWTSSELGVDEHMVVNHWGTTKGRVFLTLSLFIFMNLWMTALAATIPVPLGLFIPVFKMGAAFGRLVGETMAVLFPEGIRMGDNINKVIPGGYAVAGAAAMAGAATRTISTAVIAFEMTGQMSHILPCYAVLIANAVSQMLQPSVYDLIIKLKKLPYLPPILSTSSEGPPTRTSKHLLRTNKRLNCFPLVESPDSMILLGSIPRLELLRLMELQLGRWRRLQEVARRRSMDHTARKSPMEQRRQSRFEVVPVTNSGRPSPKSSPPPSPPLTPKSPKKSILKDYGMQSPVLNNHISSHSLYLKNLPFFPFGQDASLPNTPTSTKRVQLPRERIIDMSPEEQLSWEEEQLAQPIDYAHCHIDPAPFQLVERTTLLKVHSIFSMLGLQHAYVTTIGRLIGVVALKELRKAIEKMNSGGFSKPAGAPGSELPNGTASGAEAPSETQSESEDAAESSSKTTRQKKSSKKSENKGSPV</sequence>
<feature type="region of interest" description="Disordered" evidence="9">
    <location>
        <begin position="491"/>
        <end position="550"/>
    </location>
</feature>
<proteinExistence type="predicted"/>
<evidence type="ECO:0000313" key="12">
    <source>
        <dbReference type="Proteomes" id="UP000821837"/>
    </source>
</evidence>